<dbReference type="PANTHER" id="PTHR33651">
    <property type="entry name" value="PROTEIN CBG06246"/>
    <property type="match status" value="1"/>
</dbReference>
<evidence type="ECO:0000313" key="1">
    <source>
        <dbReference type="EMBL" id="CAI9938914.1"/>
    </source>
</evidence>
<reference evidence="1" key="1">
    <citation type="submission" date="2023-06" db="EMBL/GenBank/DDBJ databases">
        <authorList>
            <person name="Kurt Z."/>
        </authorList>
    </citation>
    <scope>NUCLEOTIDE SEQUENCE</scope>
</reference>
<reference evidence="2 3" key="2">
    <citation type="submission" date="2024-07" db="EMBL/GenBank/DDBJ databases">
        <authorList>
            <person name="Akdeniz Z."/>
        </authorList>
    </citation>
    <scope>NUCLEOTIDE SEQUENCE [LARGE SCALE GENOMIC DNA]</scope>
</reference>
<dbReference type="Proteomes" id="UP001642409">
    <property type="component" value="Unassembled WGS sequence"/>
</dbReference>
<sequence length="268" mass="30840">MFANKIVQTLIDQLYNVILQNESIQAIKNIFKVKNDVQLMKTNIQLSFYRNCAIILQSSANLYNISILPQLCELYFGNQLVIQPDELSNGTFKEVFNQDGTSIEHQYSISVDDNTILARSCEKKAGASFGSIVILSTSWNTETIQLFAKAYFGYPSGNSLFHYCNILQYNQSPTSHFGSQKHVNLNEPLIYKILERLTFGPISKFIINNNIDNGFYIVTEDLSCKTQNFLSMNDFTNCSHISRKKHFQKRSRMQALKIQRVLQAQWWT</sequence>
<protein>
    <submittedName>
        <fullName evidence="1">Uncharacterized protein</fullName>
    </submittedName>
</protein>
<comment type="caution">
    <text evidence="1">The sequence shown here is derived from an EMBL/GenBank/DDBJ whole genome shotgun (WGS) entry which is preliminary data.</text>
</comment>
<dbReference type="AlphaFoldDB" id="A0AA86PQ04"/>
<organism evidence="1">
    <name type="scientific">Hexamita inflata</name>
    <dbReference type="NCBI Taxonomy" id="28002"/>
    <lineage>
        <taxon>Eukaryota</taxon>
        <taxon>Metamonada</taxon>
        <taxon>Diplomonadida</taxon>
        <taxon>Hexamitidae</taxon>
        <taxon>Hexamitinae</taxon>
        <taxon>Hexamita</taxon>
    </lineage>
</organism>
<dbReference type="EMBL" id="CAXDID020000158">
    <property type="protein sequence ID" value="CAL6043909.1"/>
    <property type="molecule type" value="Genomic_DNA"/>
</dbReference>
<evidence type="ECO:0000313" key="3">
    <source>
        <dbReference type="Proteomes" id="UP001642409"/>
    </source>
</evidence>
<dbReference type="EMBL" id="CATOUU010000657">
    <property type="protein sequence ID" value="CAI9938914.1"/>
    <property type="molecule type" value="Genomic_DNA"/>
</dbReference>
<proteinExistence type="predicted"/>
<accession>A0AA86PQ04</accession>
<keyword evidence="3" id="KW-1185">Reference proteome</keyword>
<dbReference type="PANTHER" id="PTHR33651:SF2">
    <property type="entry name" value="PI3K_PI4K CATALYTIC DOMAIN-CONTAINING PROTEIN"/>
    <property type="match status" value="1"/>
</dbReference>
<evidence type="ECO:0000313" key="2">
    <source>
        <dbReference type="EMBL" id="CAL6043909.1"/>
    </source>
</evidence>
<name>A0AA86PQ04_9EUKA</name>
<gene>
    <name evidence="1" type="ORF">HINF_LOCUS26559</name>
    <name evidence="2" type="ORF">HINF_LOCUS40304</name>
</gene>